<evidence type="ECO:0000313" key="8">
    <source>
        <dbReference type="EMBL" id="MBB4080148.1"/>
    </source>
</evidence>
<evidence type="ECO:0000256" key="1">
    <source>
        <dbReference type="ARBA" id="ARBA00022642"/>
    </source>
</evidence>
<dbReference type="AlphaFoldDB" id="A0A840EDV8"/>
<dbReference type="GO" id="GO:0043420">
    <property type="term" value="P:anthranilate metabolic process"/>
    <property type="evidence" value="ECO:0007669"/>
    <property type="project" value="TreeGrafter"/>
</dbReference>
<dbReference type="GO" id="GO:0009435">
    <property type="term" value="P:NAD+ biosynthetic process"/>
    <property type="evidence" value="ECO:0007669"/>
    <property type="project" value="UniProtKB-UniRule"/>
</dbReference>
<dbReference type="PANTHER" id="PTHR14084:SF0">
    <property type="entry name" value="KYNURENINASE"/>
    <property type="match status" value="1"/>
</dbReference>
<feature type="domain" description="Aminotransferase class V" evidence="7">
    <location>
        <begin position="157"/>
        <end position="364"/>
    </location>
</feature>
<dbReference type="EMBL" id="JACIFF010000007">
    <property type="protein sequence ID" value="MBB4080148.1"/>
    <property type="molecule type" value="Genomic_DNA"/>
</dbReference>
<dbReference type="GO" id="GO:0030170">
    <property type="term" value="F:pyridoxal phosphate binding"/>
    <property type="evidence" value="ECO:0007669"/>
    <property type="project" value="UniProtKB-UniRule"/>
</dbReference>
<dbReference type="Gene3D" id="3.90.1150.10">
    <property type="entry name" value="Aspartate Aminotransferase, domain 1"/>
    <property type="match status" value="1"/>
</dbReference>
<dbReference type="PIRSF" id="PIRSF038800">
    <property type="entry name" value="KYNU"/>
    <property type="match status" value="1"/>
</dbReference>
<dbReference type="FunFam" id="3.40.640.10:FF:000031">
    <property type="entry name" value="Kynureninase"/>
    <property type="match status" value="1"/>
</dbReference>
<sequence>MLRDQFHLPAGPDGNPLIYFCGNSLGLQPRAAEAQLQEELASWRERGVEGWWGGPDGGWLGYHRRLQEGLARIVGAQPEEVVAANALTVNLHLLMVSFFRPAGRRSKIIMESGAFPSDQHAVRAQLAFHGLDPVDHLIEVRPEPGESMIDPVRIITAIEAVGDELALVLWSGVQYYTGQFFPLEEITAAGHRVGATVGLDLAHAAGNVPLSLHEWDCDFAVWCNYKYLNGGPGAPGGLFVHERHAQRPDLPRFAGWWGHRQSDRFAMKAEFIPEYGAAGWQVSTVPVLGLAPLLAGLPLFDAAGGIAALRQRSKELTQALYDELAQIPDLQLLTSADPEQRGAQVSVYLPGHRPDLEHQLSAAGLVVDYRQDNYDGSGGGVLRLAPAPLYNSLDEVRAVPELLLRTL</sequence>
<evidence type="ECO:0000256" key="2">
    <source>
        <dbReference type="ARBA" id="ARBA00022801"/>
    </source>
</evidence>
<dbReference type="InterPro" id="IPR010111">
    <property type="entry name" value="Kynureninase"/>
</dbReference>
<comment type="caution">
    <text evidence="8">The sequence shown here is derived from an EMBL/GenBank/DDBJ whole genome shotgun (WGS) entry which is preliminary data.</text>
</comment>
<dbReference type="GO" id="GO:0019441">
    <property type="term" value="P:L-tryptophan catabolic process to kynurenine"/>
    <property type="evidence" value="ECO:0007669"/>
    <property type="project" value="TreeGrafter"/>
</dbReference>
<feature type="binding site" evidence="4">
    <location>
        <position position="225"/>
    </location>
    <ligand>
        <name>pyridoxal 5'-phosphate</name>
        <dbReference type="ChEBI" id="CHEBI:597326"/>
    </ligand>
</feature>
<gene>
    <name evidence="4" type="primary">kynU</name>
    <name evidence="8" type="ORF">GGR28_002778</name>
</gene>
<feature type="binding site" evidence="4">
    <location>
        <position position="203"/>
    </location>
    <ligand>
        <name>pyridoxal 5'-phosphate</name>
        <dbReference type="ChEBI" id="CHEBI:597326"/>
    </ligand>
</feature>
<keyword evidence="9" id="KW-1185">Reference proteome</keyword>
<comment type="function">
    <text evidence="4 6">Catalyzes the cleavage of L-kynurenine (L-Kyn) and L-3-hydroxykynurenine (L-3OHKyn) into anthranilic acid (AA) and 3-hydroxyanthranilic acid (3-OHAA), respectively.</text>
</comment>
<dbReference type="InterPro" id="IPR015422">
    <property type="entry name" value="PyrdxlP-dep_Trfase_small"/>
</dbReference>
<comment type="cofactor">
    <cofactor evidence="4 6">
        <name>pyridoxal 5'-phosphate</name>
        <dbReference type="ChEBI" id="CHEBI:597326"/>
    </cofactor>
</comment>
<dbReference type="Pfam" id="PF00266">
    <property type="entry name" value="Aminotran_5"/>
    <property type="match status" value="1"/>
</dbReference>
<dbReference type="PANTHER" id="PTHR14084">
    <property type="entry name" value="KYNURENINASE"/>
    <property type="match status" value="1"/>
</dbReference>
<dbReference type="GO" id="GO:0097053">
    <property type="term" value="P:L-kynurenine catabolic process"/>
    <property type="evidence" value="ECO:0007669"/>
    <property type="project" value="UniProtKB-UniRule"/>
</dbReference>
<feature type="binding site" evidence="4">
    <location>
        <position position="256"/>
    </location>
    <ligand>
        <name>pyridoxal 5'-phosphate</name>
        <dbReference type="ChEBI" id="CHEBI:597326"/>
    </ligand>
</feature>
<organism evidence="8 9">
    <name type="scientific">Neolewinella aquimaris</name>
    <dbReference type="NCBI Taxonomy" id="1835722"/>
    <lineage>
        <taxon>Bacteria</taxon>
        <taxon>Pseudomonadati</taxon>
        <taxon>Bacteroidota</taxon>
        <taxon>Saprospiria</taxon>
        <taxon>Saprospirales</taxon>
        <taxon>Lewinellaceae</taxon>
        <taxon>Neolewinella</taxon>
    </lineage>
</organism>
<dbReference type="InterPro" id="IPR000192">
    <property type="entry name" value="Aminotrans_V_dom"/>
</dbReference>
<dbReference type="SUPFAM" id="SSF53383">
    <property type="entry name" value="PLP-dependent transferases"/>
    <property type="match status" value="1"/>
</dbReference>
<comment type="subunit">
    <text evidence="4 6">Homodimer.</text>
</comment>
<dbReference type="EC" id="3.7.1.3" evidence="4 5"/>
<dbReference type="HAMAP" id="MF_01970">
    <property type="entry name" value="Kynureninase"/>
    <property type="match status" value="1"/>
</dbReference>
<feature type="modified residue" description="N6-(pyridoxal phosphate)lysine" evidence="4">
    <location>
        <position position="226"/>
    </location>
</feature>
<dbReference type="GO" id="GO:0030429">
    <property type="term" value="F:kynureninase activity"/>
    <property type="evidence" value="ECO:0007669"/>
    <property type="project" value="UniProtKB-UniRule"/>
</dbReference>
<feature type="binding site" evidence="4">
    <location>
        <position position="88"/>
    </location>
    <ligand>
        <name>pyridoxal 5'-phosphate</name>
        <dbReference type="ChEBI" id="CHEBI:597326"/>
    </ligand>
</feature>
<dbReference type="InterPro" id="IPR015421">
    <property type="entry name" value="PyrdxlP-dep_Trfase_major"/>
</dbReference>
<keyword evidence="2 4" id="KW-0378">Hydrolase</keyword>
<dbReference type="RefSeq" id="WP_183496386.1">
    <property type="nucleotide sequence ID" value="NZ_JACIFF010000007.1"/>
</dbReference>
<dbReference type="Proteomes" id="UP000576209">
    <property type="component" value="Unassembled WGS sequence"/>
</dbReference>
<feature type="binding site" evidence="4">
    <location>
        <begin position="115"/>
        <end position="118"/>
    </location>
    <ligand>
        <name>pyridoxal 5'-phosphate</name>
        <dbReference type="ChEBI" id="CHEBI:597326"/>
    </ligand>
</feature>
<evidence type="ECO:0000256" key="4">
    <source>
        <dbReference type="HAMAP-Rule" id="MF_01970"/>
    </source>
</evidence>
<proteinExistence type="inferred from homology"/>
<evidence type="ECO:0000313" key="9">
    <source>
        <dbReference type="Proteomes" id="UP000576209"/>
    </source>
</evidence>
<comment type="catalytic activity">
    <reaction evidence="6">
        <text>3-hydroxy-L-kynurenine + H2O = 3-hydroxyanthranilate + L-alanine + H(+)</text>
        <dbReference type="Rhea" id="RHEA:25143"/>
        <dbReference type="ChEBI" id="CHEBI:15377"/>
        <dbReference type="ChEBI" id="CHEBI:15378"/>
        <dbReference type="ChEBI" id="CHEBI:36559"/>
        <dbReference type="ChEBI" id="CHEBI:57972"/>
        <dbReference type="ChEBI" id="CHEBI:58125"/>
        <dbReference type="EC" id="3.7.1.3"/>
    </reaction>
</comment>
<dbReference type="GO" id="GO:0019805">
    <property type="term" value="P:quinolinate biosynthetic process"/>
    <property type="evidence" value="ECO:0007669"/>
    <property type="project" value="UniProtKB-UniRule"/>
</dbReference>
<evidence type="ECO:0000256" key="5">
    <source>
        <dbReference type="NCBIfam" id="TIGR01814"/>
    </source>
</evidence>
<dbReference type="Gene3D" id="3.40.640.10">
    <property type="entry name" value="Type I PLP-dependent aspartate aminotransferase-like (Major domain)"/>
    <property type="match status" value="1"/>
</dbReference>
<keyword evidence="1 4" id="KW-0662">Pyridine nucleotide biosynthesis</keyword>
<dbReference type="InterPro" id="IPR015424">
    <property type="entry name" value="PyrdxlP-dep_Trfase"/>
</dbReference>
<name>A0A840EDV8_9BACT</name>
<comment type="pathway">
    <text evidence="4 6">Amino-acid degradation; L-kynurenine degradation; L-alanine and anthranilate from L-kynurenine: step 1/1.</text>
</comment>
<feature type="binding site" evidence="4">
    <location>
        <position position="87"/>
    </location>
    <ligand>
        <name>pyridoxal 5'-phosphate</name>
        <dbReference type="ChEBI" id="CHEBI:597326"/>
    </ligand>
</feature>
<evidence type="ECO:0000259" key="7">
    <source>
        <dbReference type="Pfam" id="PF00266"/>
    </source>
</evidence>
<comment type="similarity">
    <text evidence="4 6">Belongs to the kynureninase family.</text>
</comment>
<accession>A0A840EDV8</accession>
<dbReference type="UniPathway" id="UPA00253">
    <property type="reaction ID" value="UER00329"/>
</dbReference>
<protein>
    <recommendedName>
        <fullName evidence="4 5">Kynureninase</fullName>
        <ecNumber evidence="4 5">3.7.1.3</ecNumber>
    </recommendedName>
    <alternativeName>
        <fullName evidence="4">L-kynurenine hydrolase</fullName>
    </alternativeName>
</protein>
<reference evidence="8 9" key="1">
    <citation type="submission" date="2020-08" db="EMBL/GenBank/DDBJ databases">
        <title>Genomic Encyclopedia of Type Strains, Phase IV (KMG-IV): sequencing the most valuable type-strain genomes for metagenomic binning, comparative biology and taxonomic classification.</title>
        <authorList>
            <person name="Goeker M."/>
        </authorList>
    </citation>
    <scope>NUCLEOTIDE SEQUENCE [LARGE SCALE GENOMIC DNA]</scope>
    <source>
        <strain evidence="8 9">DSM 105137</strain>
    </source>
</reference>
<dbReference type="UniPathway" id="UPA00334">
    <property type="reaction ID" value="UER00455"/>
</dbReference>
<evidence type="ECO:0000256" key="3">
    <source>
        <dbReference type="ARBA" id="ARBA00022898"/>
    </source>
</evidence>
<comment type="pathway">
    <text evidence="4 6">Cofactor biosynthesis; NAD(+) biosynthesis; quinolinate from L-kynurenine: step 2/3.</text>
</comment>
<dbReference type="GO" id="GO:0005737">
    <property type="term" value="C:cytoplasm"/>
    <property type="evidence" value="ECO:0007669"/>
    <property type="project" value="UniProtKB-UniRule"/>
</dbReference>
<feature type="binding site" evidence="4">
    <location>
        <position position="200"/>
    </location>
    <ligand>
        <name>pyridoxal 5'-phosphate</name>
        <dbReference type="ChEBI" id="CHEBI:597326"/>
    </ligand>
</feature>
<feature type="binding site" evidence="4">
    <location>
        <position position="284"/>
    </location>
    <ligand>
        <name>pyridoxal 5'-phosphate</name>
        <dbReference type="ChEBI" id="CHEBI:597326"/>
    </ligand>
</feature>
<evidence type="ECO:0000256" key="6">
    <source>
        <dbReference type="PIRNR" id="PIRNR038800"/>
    </source>
</evidence>
<keyword evidence="3 4" id="KW-0663">Pyridoxal phosphate</keyword>
<comment type="caution">
    <text evidence="4">Lacks conserved residue(s) required for the propagation of feature annotation.</text>
</comment>
<dbReference type="NCBIfam" id="TIGR01814">
    <property type="entry name" value="kynureninase"/>
    <property type="match status" value="1"/>
</dbReference>
<comment type="catalytic activity">
    <reaction evidence="4 6">
        <text>L-kynurenine + H2O = anthranilate + L-alanine + H(+)</text>
        <dbReference type="Rhea" id="RHEA:16813"/>
        <dbReference type="ChEBI" id="CHEBI:15377"/>
        <dbReference type="ChEBI" id="CHEBI:15378"/>
        <dbReference type="ChEBI" id="CHEBI:16567"/>
        <dbReference type="ChEBI" id="CHEBI:57959"/>
        <dbReference type="ChEBI" id="CHEBI:57972"/>
        <dbReference type="EC" id="3.7.1.3"/>
    </reaction>
</comment>